<name>A0A8J2RQV6_9CRUS</name>
<dbReference type="EMBL" id="CAKKLH010000246">
    <property type="protein sequence ID" value="CAH0106946.1"/>
    <property type="molecule type" value="Genomic_DNA"/>
</dbReference>
<keyword evidence="2" id="KW-0472">Membrane</keyword>
<feature type="compositionally biased region" description="Low complexity" evidence="1">
    <location>
        <begin position="92"/>
        <end position="105"/>
    </location>
</feature>
<sequence length="203" mass="23172">MGTPKTQSQTSHDIAQTELETDGEGTTPETGQQTEETPRQQPDAQPDEQTRRYPENQTETHPSNDKQRKGTPPHLAPPVHGDPHDDLGAHRQLSSQSARNAASSQHTIHVQATDMFHQMQWLSDLEHTRIRDQDMTSRSRYPWEWIVGFILFISVAGFLVKSTHCQYASQHHVLAVQMFTSSMKMRCPTHRKQQCHSFNVVQI</sequence>
<reference evidence="3" key="1">
    <citation type="submission" date="2021-11" db="EMBL/GenBank/DDBJ databases">
        <authorList>
            <person name="Schell T."/>
        </authorList>
    </citation>
    <scope>NUCLEOTIDE SEQUENCE</scope>
    <source>
        <strain evidence="3">M5</strain>
    </source>
</reference>
<comment type="caution">
    <text evidence="3">The sequence shown here is derived from an EMBL/GenBank/DDBJ whole genome shotgun (WGS) entry which is preliminary data.</text>
</comment>
<feature type="compositionally biased region" description="Low complexity" evidence="1">
    <location>
        <begin position="24"/>
        <end position="42"/>
    </location>
</feature>
<evidence type="ECO:0000313" key="3">
    <source>
        <dbReference type="EMBL" id="CAH0106946.1"/>
    </source>
</evidence>
<keyword evidence="2" id="KW-1133">Transmembrane helix</keyword>
<feature type="transmembrane region" description="Helical" evidence="2">
    <location>
        <begin position="141"/>
        <end position="160"/>
    </location>
</feature>
<evidence type="ECO:0000256" key="2">
    <source>
        <dbReference type="SAM" id="Phobius"/>
    </source>
</evidence>
<gene>
    <name evidence="3" type="ORF">DGAL_LOCUS10116</name>
</gene>
<accession>A0A8J2RQV6</accession>
<keyword evidence="4" id="KW-1185">Reference proteome</keyword>
<feature type="compositionally biased region" description="Polar residues" evidence="1">
    <location>
        <begin position="1"/>
        <end position="14"/>
    </location>
</feature>
<feature type="region of interest" description="Disordered" evidence="1">
    <location>
        <begin position="1"/>
        <end position="107"/>
    </location>
</feature>
<organism evidence="3 4">
    <name type="scientific">Daphnia galeata</name>
    <dbReference type="NCBI Taxonomy" id="27404"/>
    <lineage>
        <taxon>Eukaryota</taxon>
        <taxon>Metazoa</taxon>
        <taxon>Ecdysozoa</taxon>
        <taxon>Arthropoda</taxon>
        <taxon>Crustacea</taxon>
        <taxon>Branchiopoda</taxon>
        <taxon>Diplostraca</taxon>
        <taxon>Cladocera</taxon>
        <taxon>Anomopoda</taxon>
        <taxon>Daphniidae</taxon>
        <taxon>Daphnia</taxon>
    </lineage>
</organism>
<protein>
    <submittedName>
        <fullName evidence="3">Uncharacterized protein</fullName>
    </submittedName>
</protein>
<keyword evidence="2" id="KW-0812">Transmembrane</keyword>
<dbReference type="AlphaFoldDB" id="A0A8J2RQV6"/>
<proteinExistence type="predicted"/>
<evidence type="ECO:0000313" key="4">
    <source>
        <dbReference type="Proteomes" id="UP000789390"/>
    </source>
</evidence>
<dbReference type="Proteomes" id="UP000789390">
    <property type="component" value="Unassembled WGS sequence"/>
</dbReference>
<evidence type="ECO:0000256" key="1">
    <source>
        <dbReference type="SAM" id="MobiDB-lite"/>
    </source>
</evidence>